<dbReference type="Gene3D" id="3.40.50.720">
    <property type="entry name" value="NAD(P)-binding Rossmann-like Domain"/>
    <property type="match status" value="1"/>
</dbReference>
<gene>
    <name evidence="2" type="ORF">HHL15_04485</name>
</gene>
<evidence type="ECO:0000313" key="2">
    <source>
        <dbReference type="EMBL" id="NML24984.1"/>
    </source>
</evidence>
<dbReference type="InterPro" id="IPR052514">
    <property type="entry name" value="SAM-dependent_MTase"/>
</dbReference>
<feature type="domain" description="Methyltransferase FkbM" evidence="1">
    <location>
        <begin position="206"/>
        <end position="346"/>
    </location>
</feature>
<dbReference type="GO" id="GO:0032259">
    <property type="term" value="P:methylation"/>
    <property type="evidence" value="ECO:0007669"/>
    <property type="project" value="UniProtKB-KW"/>
</dbReference>
<protein>
    <submittedName>
        <fullName evidence="2">FkbM family methyltransferase</fullName>
    </submittedName>
</protein>
<dbReference type="Gene3D" id="3.40.50.150">
    <property type="entry name" value="Vaccinia Virus protein VP39"/>
    <property type="match status" value="1"/>
</dbReference>
<sequence>MPADGALPMMLDYQALIRDAQMAPPLSIRQRVDAVKCHASPTFVMGRNPHARALMDKLAVDGVVDDFEERATRWNGSPIIRSNAIPSGASVINCAMSISPNSARKRIETRRDLTHLSYIDLCRAEPSLLPLPDFVRDARAEFARHPEKYLDVFSRLTDAESRSVFNRVMAYRLTGDMSHMAGFSVRLRDQYFEPFLGPLRDSVFVDCGGYDGDTTEEFIRRYPGYSKVYLFEPSRANMARARSRLQAWRDTIEFVPLGLSDSPGELSFDADQGSASAVSGSGTETIQVSTLDAEITSRASFIKMDLEGWELKALHGAEKHIRNDDAILAIAVYHTTSDFWRIPAYILSINAGYDVLLRHYTEGWSETVMYFVPRGATAGQP</sequence>
<dbReference type="NCBIfam" id="TIGR01444">
    <property type="entry name" value="fkbM_fam"/>
    <property type="match status" value="1"/>
</dbReference>
<reference evidence="2 3" key="1">
    <citation type="submission" date="2020-04" db="EMBL/GenBank/DDBJ databases">
        <title>Zoogloea sp. G-4-1-14 isolated from soil.</title>
        <authorList>
            <person name="Dahal R.H."/>
        </authorList>
    </citation>
    <scope>NUCLEOTIDE SEQUENCE [LARGE SCALE GENOMIC DNA]</scope>
    <source>
        <strain evidence="2 3">G-4-1-14</strain>
    </source>
</reference>
<dbReference type="Proteomes" id="UP000580043">
    <property type="component" value="Unassembled WGS sequence"/>
</dbReference>
<dbReference type="EMBL" id="JABBGA010000002">
    <property type="protein sequence ID" value="NML24984.1"/>
    <property type="molecule type" value="Genomic_DNA"/>
</dbReference>
<dbReference type="AlphaFoldDB" id="A0A848G118"/>
<dbReference type="SUPFAM" id="SSF53335">
    <property type="entry name" value="S-adenosyl-L-methionine-dependent methyltransferases"/>
    <property type="match status" value="1"/>
</dbReference>
<keyword evidence="2" id="KW-0489">Methyltransferase</keyword>
<evidence type="ECO:0000313" key="3">
    <source>
        <dbReference type="Proteomes" id="UP000580043"/>
    </source>
</evidence>
<dbReference type="PANTHER" id="PTHR34203">
    <property type="entry name" value="METHYLTRANSFERASE, FKBM FAMILY PROTEIN"/>
    <property type="match status" value="1"/>
</dbReference>
<dbReference type="InterPro" id="IPR029063">
    <property type="entry name" value="SAM-dependent_MTases_sf"/>
</dbReference>
<name>A0A848G118_9RHOO</name>
<organism evidence="2 3">
    <name type="scientific">Zoogloea dura</name>
    <dbReference type="NCBI Taxonomy" id="2728840"/>
    <lineage>
        <taxon>Bacteria</taxon>
        <taxon>Pseudomonadati</taxon>
        <taxon>Pseudomonadota</taxon>
        <taxon>Betaproteobacteria</taxon>
        <taxon>Rhodocyclales</taxon>
        <taxon>Zoogloeaceae</taxon>
        <taxon>Zoogloea</taxon>
    </lineage>
</organism>
<accession>A0A848G118</accession>
<evidence type="ECO:0000259" key="1">
    <source>
        <dbReference type="Pfam" id="PF05050"/>
    </source>
</evidence>
<dbReference type="GO" id="GO:0008168">
    <property type="term" value="F:methyltransferase activity"/>
    <property type="evidence" value="ECO:0007669"/>
    <property type="project" value="UniProtKB-KW"/>
</dbReference>
<dbReference type="Gene3D" id="1.20.1270.160">
    <property type="match status" value="1"/>
</dbReference>
<proteinExistence type="predicted"/>
<keyword evidence="2" id="KW-0808">Transferase</keyword>
<comment type="caution">
    <text evidence="2">The sequence shown here is derived from an EMBL/GenBank/DDBJ whole genome shotgun (WGS) entry which is preliminary data.</text>
</comment>
<dbReference type="RefSeq" id="WP_169144619.1">
    <property type="nucleotide sequence ID" value="NZ_JABBGA010000002.1"/>
</dbReference>
<dbReference type="InterPro" id="IPR006342">
    <property type="entry name" value="FkbM_mtfrase"/>
</dbReference>
<keyword evidence="3" id="KW-1185">Reference proteome</keyword>
<dbReference type="PANTHER" id="PTHR34203:SF15">
    <property type="entry name" value="SLL1173 PROTEIN"/>
    <property type="match status" value="1"/>
</dbReference>
<dbReference type="Pfam" id="PF05050">
    <property type="entry name" value="Methyltransf_21"/>
    <property type="match status" value="1"/>
</dbReference>